<accession>A0A968GED9</accession>
<dbReference type="AlphaFoldDB" id="A0A968GED9"/>
<evidence type="ECO:0000313" key="2">
    <source>
        <dbReference type="EMBL" id="NIZ41514.1"/>
    </source>
</evidence>
<dbReference type="Proteomes" id="UP000711995">
    <property type="component" value="Unassembled WGS sequence"/>
</dbReference>
<sequence>MAKQNKPEPNDEAMLEDVVVQMSDAQALQAQVSQLQSEKAQLQSEKNQLVQEMAQITTQLQSEKGDLTQALAEANALVSKYEGELAEVLMQEAQNAEPLVADGVSYKVLHAISYRGGTLAIGAHLDGSTVEAHILQSLLSRGMITPLSPKNPKAQG</sequence>
<keyword evidence="3" id="KW-1185">Reference proteome</keyword>
<organism evidence="2 3">
    <name type="scientific">Entomospira entomophila</name>
    <dbReference type="NCBI Taxonomy" id="2719988"/>
    <lineage>
        <taxon>Bacteria</taxon>
        <taxon>Pseudomonadati</taxon>
        <taxon>Spirochaetota</taxon>
        <taxon>Spirochaetia</taxon>
        <taxon>Spirochaetales</taxon>
        <taxon>Spirochaetaceae</taxon>
        <taxon>Entomospira</taxon>
    </lineage>
</organism>
<proteinExistence type="predicted"/>
<protein>
    <submittedName>
        <fullName evidence="2">Uncharacterized protein</fullName>
    </submittedName>
</protein>
<name>A0A968GED9_9SPIO</name>
<keyword evidence="1" id="KW-0175">Coiled coil</keyword>
<evidence type="ECO:0000313" key="3">
    <source>
        <dbReference type="Proteomes" id="UP000711995"/>
    </source>
</evidence>
<feature type="coiled-coil region" evidence="1">
    <location>
        <begin position="25"/>
        <end position="91"/>
    </location>
</feature>
<dbReference type="EMBL" id="JAATLJ010000004">
    <property type="protein sequence ID" value="NIZ41514.1"/>
    <property type="molecule type" value="Genomic_DNA"/>
</dbReference>
<evidence type="ECO:0000256" key="1">
    <source>
        <dbReference type="SAM" id="Coils"/>
    </source>
</evidence>
<comment type="caution">
    <text evidence="2">The sequence shown here is derived from an EMBL/GenBank/DDBJ whole genome shotgun (WGS) entry which is preliminary data.</text>
</comment>
<dbReference type="RefSeq" id="WP_167701136.1">
    <property type="nucleotide sequence ID" value="NZ_CP118177.1"/>
</dbReference>
<dbReference type="Gene3D" id="1.20.58.60">
    <property type="match status" value="1"/>
</dbReference>
<gene>
    <name evidence="2" type="ORF">HCT14_08330</name>
</gene>
<reference evidence="2 3" key="1">
    <citation type="submission" date="2020-03" db="EMBL/GenBank/DDBJ databases">
        <title>Spirochaetal bacteria isolated from arthropods constitute a novel genus Entomospira genus novum within the order Spirochaetales.</title>
        <authorList>
            <person name="Grana-Miraglia L."/>
            <person name="Sikutova S."/>
            <person name="Fingerle V."/>
            <person name="Sing A."/>
            <person name="Castillo-Ramirez S."/>
            <person name="Margos G."/>
            <person name="Rudolf I."/>
        </authorList>
    </citation>
    <scope>NUCLEOTIDE SEQUENCE [LARGE SCALE GENOMIC DNA]</scope>
    <source>
        <strain evidence="2 3">BR193</strain>
    </source>
</reference>